<evidence type="ECO:0000256" key="1">
    <source>
        <dbReference type="SAM" id="MobiDB-lite"/>
    </source>
</evidence>
<comment type="caution">
    <text evidence="2">The sequence shown here is derived from an EMBL/GenBank/DDBJ whole genome shotgun (WGS) entry which is preliminary data.</text>
</comment>
<protein>
    <submittedName>
        <fullName evidence="2">Uncharacterized protein</fullName>
    </submittedName>
</protein>
<keyword evidence="3" id="KW-1185">Reference proteome</keyword>
<reference evidence="2" key="1">
    <citation type="submission" date="2021-03" db="EMBL/GenBank/DDBJ databases">
        <title>Draft genome sequence of rust myrtle Austropuccinia psidii MF-1, a brazilian biotype.</title>
        <authorList>
            <person name="Quecine M.C."/>
            <person name="Pachon D.M.R."/>
            <person name="Bonatelli M.L."/>
            <person name="Correr F.H."/>
            <person name="Franceschini L.M."/>
            <person name="Leite T.F."/>
            <person name="Margarido G.R.A."/>
            <person name="Almeida C.A."/>
            <person name="Ferrarezi J.A."/>
            <person name="Labate C.A."/>
        </authorList>
    </citation>
    <scope>NUCLEOTIDE SEQUENCE</scope>
    <source>
        <strain evidence="2">MF-1</strain>
    </source>
</reference>
<sequence length="94" mass="10546">MTPALEKEGPVASTGSKPAPEMSKDKPKQPQKKHKGPKNHQGKGKGKSNWHRPNPQGYRISKLKPSAVESVLNMARTLIQFTAKEQQRMNRTFQ</sequence>
<accession>A0A9Q3JJE6</accession>
<organism evidence="2 3">
    <name type="scientific">Austropuccinia psidii MF-1</name>
    <dbReference type="NCBI Taxonomy" id="1389203"/>
    <lineage>
        <taxon>Eukaryota</taxon>
        <taxon>Fungi</taxon>
        <taxon>Dikarya</taxon>
        <taxon>Basidiomycota</taxon>
        <taxon>Pucciniomycotina</taxon>
        <taxon>Pucciniomycetes</taxon>
        <taxon>Pucciniales</taxon>
        <taxon>Sphaerophragmiaceae</taxon>
        <taxon>Austropuccinia</taxon>
    </lineage>
</organism>
<evidence type="ECO:0000313" key="3">
    <source>
        <dbReference type="Proteomes" id="UP000765509"/>
    </source>
</evidence>
<dbReference type="EMBL" id="AVOT02075863">
    <property type="protein sequence ID" value="MBW0564465.1"/>
    <property type="molecule type" value="Genomic_DNA"/>
</dbReference>
<dbReference type="AlphaFoldDB" id="A0A9Q3JJE6"/>
<feature type="region of interest" description="Disordered" evidence="1">
    <location>
        <begin position="1"/>
        <end position="64"/>
    </location>
</feature>
<evidence type="ECO:0000313" key="2">
    <source>
        <dbReference type="EMBL" id="MBW0564465.1"/>
    </source>
</evidence>
<name>A0A9Q3JJE6_9BASI</name>
<gene>
    <name evidence="2" type="ORF">O181_104180</name>
</gene>
<proteinExistence type="predicted"/>
<feature type="compositionally biased region" description="Basic residues" evidence="1">
    <location>
        <begin position="29"/>
        <end position="50"/>
    </location>
</feature>
<dbReference type="Proteomes" id="UP000765509">
    <property type="component" value="Unassembled WGS sequence"/>
</dbReference>